<protein>
    <submittedName>
        <fullName evidence="1">Putative NADH dehydrogenase subunit NB6M</fullName>
    </submittedName>
</protein>
<dbReference type="RefSeq" id="XP_029237132.1">
    <property type="nucleotide sequence ID" value="XM_029383010.1"/>
</dbReference>
<reference evidence="1 2" key="1">
    <citation type="journal article" date="2018" name="BMC Genomics">
        <title>Genomic comparison of Trypanosoma conorhini and Trypanosoma rangeli to Trypanosoma cruzi strains of high and low virulence.</title>
        <authorList>
            <person name="Bradwell K.R."/>
            <person name="Koparde V.N."/>
            <person name="Matveyev A.V."/>
            <person name="Serrano M.G."/>
            <person name="Alves J.M."/>
            <person name="Parikh H."/>
            <person name="Huang B."/>
            <person name="Lee V."/>
            <person name="Espinosa-Alvarez O."/>
            <person name="Ortiz P.A."/>
            <person name="Costa-Martins A.G."/>
            <person name="Teixeira M.M."/>
            <person name="Buck G.A."/>
        </authorList>
    </citation>
    <scope>NUCLEOTIDE SEQUENCE [LARGE SCALE GENOMIC DNA]</scope>
    <source>
        <strain evidence="1 2">AM80</strain>
    </source>
</reference>
<accession>A0A3R7MHX5</accession>
<organism evidence="1 2">
    <name type="scientific">Trypanosoma rangeli</name>
    <dbReference type="NCBI Taxonomy" id="5698"/>
    <lineage>
        <taxon>Eukaryota</taxon>
        <taxon>Discoba</taxon>
        <taxon>Euglenozoa</taxon>
        <taxon>Kinetoplastea</taxon>
        <taxon>Metakinetoplastina</taxon>
        <taxon>Trypanosomatida</taxon>
        <taxon>Trypanosomatidae</taxon>
        <taxon>Trypanosoma</taxon>
        <taxon>Herpetosoma</taxon>
    </lineage>
</organism>
<dbReference type="Proteomes" id="UP000283634">
    <property type="component" value="Unassembled WGS sequence"/>
</dbReference>
<gene>
    <name evidence="1" type="ORF">TraAM80_06156</name>
</gene>
<keyword evidence="2" id="KW-1185">Reference proteome</keyword>
<evidence type="ECO:0000313" key="1">
    <source>
        <dbReference type="EMBL" id="RNF02804.1"/>
    </source>
</evidence>
<dbReference type="AlphaFoldDB" id="A0A3R7MHX5"/>
<name>A0A3R7MHX5_TRYRA</name>
<dbReference type="VEuPathDB" id="TriTrypDB:TRSC58_00378"/>
<dbReference type="GeneID" id="40330089"/>
<dbReference type="EMBL" id="MKGL01000218">
    <property type="protein sequence ID" value="RNF02804.1"/>
    <property type="molecule type" value="Genomic_DNA"/>
</dbReference>
<proteinExistence type="predicted"/>
<comment type="caution">
    <text evidence="1">The sequence shown here is derived from an EMBL/GenBank/DDBJ whole genome shotgun (WGS) entry which is preliminary data.</text>
</comment>
<sequence>MGHTVMAMIAGLSPFGAWFRPEKERYNMEMMIEWSERQAAHLPYQKAEVKLWYLITSYKRHRYEQENLIDRFCGPDLGVPQVFFYHDDVWRPLLHDALMHLYAKFGGPLFRYNWTIGYF</sequence>
<dbReference type="OrthoDB" id="268415at2759"/>
<dbReference type="OMA" id="ERYNLEM"/>
<evidence type="ECO:0000313" key="2">
    <source>
        <dbReference type="Proteomes" id="UP000283634"/>
    </source>
</evidence>